<keyword evidence="2" id="KW-1185">Reference proteome</keyword>
<dbReference type="AlphaFoldDB" id="A0A1H5X0H7"/>
<organism evidence="1 2">
    <name type="scientific">Bryocella elongata</name>
    <dbReference type="NCBI Taxonomy" id="863522"/>
    <lineage>
        <taxon>Bacteria</taxon>
        <taxon>Pseudomonadati</taxon>
        <taxon>Acidobacteriota</taxon>
        <taxon>Terriglobia</taxon>
        <taxon>Terriglobales</taxon>
        <taxon>Acidobacteriaceae</taxon>
        <taxon>Bryocella</taxon>
    </lineage>
</organism>
<evidence type="ECO:0000313" key="2">
    <source>
        <dbReference type="Proteomes" id="UP000236728"/>
    </source>
</evidence>
<dbReference type="EMBL" id="FNVA01000002">
    <property type="protein sequence ID" value="SEG05261.1"/>
    <property type="molecule type" value="Genomic_DNA"/>
</dbReference>
<evidence type="ECO:0000313" key="1">
    <source>
        <dbReference type="EMBL" id="SEG05261.1"/>
    </source>
</evidence>
<proteinExistence type="predicted"/>
<accession>A0A1H5X0H7</accession>
<protein>
    <submittedName>
        <fullName evidence="1">Uncharacterized protein</fullName>
    </submittedName>
</protein>
<name>A0A1H5X0H7_9BACT</name>
<dbReference type="Proteomes" id="UP000236728">
    <property type="component" value="Unassembled WGS sequence"/>
</dbReference>
<gene>
    <name evidence="1" type="ORF">SAMN05421819_1823</name>
</gene>
<reference evidence="1 2" key="1">
    <citation type="submission" date="2016-10" db="EMBL/GenBank/DDBJ databases">
        <authorList>
            <person name="de Groot N.N."/>
        </authorList>
    </citation>
    <scope>NUCLEOTIDE SEQUENCE [LARGE SCALE GENOMIC DNA]</scope>
    <source>
        <strain evidence="1 2">DSM 22489</strain>
    </source>
</reference>
<sequence length="107" mass="12052">MGAPQHQLVIEFESSTMESFNELQPLEELLRSGFGDDPDVLVDGHDFGTGIFNIFIHTNTPEPTFEKTLAIIEGARPGAELRAGYRDFNEDDYVPLHPQSLESFELR</sequence>